<dbReference type="SUPFAM" id="SSF48173">
    <property type="entry name" value="Cryptochrome/photolyase FAD-binding domain"/>
    <property type="match status" value="1"/>
</dbReference>
<evidence type="ECO:0000256" key="1">
    <source>
        <dbReference type="ARBA" id="ARBA00005862"/>
    </source>
</evidence>
<dbReference type="InterPro" id="IPR036155">
    <property type="entry name" value="Crypto/Photolyase_N_sf"/>
</dbReference>
<dbReference type="InterPro" id="IPR014133">
    <property type="entry name" value="Cry_DASH"/>
</dbReference>
<dbReference type="NCBIfam" id="TIGR02765">
    <property type="entry name" value="crypto_DASH"/>
    <property type="match status" value="1"/>
</dbReference>
<dbReference type="Gene3D" id="1.10.579.10">
    <property type="entry name" value="DNA Cyclobutane Dipyrimidine Photolyase, subunit A, domain 3"/>
    <property type="match status" value="1"/>
</dbReference>
<feature type="site" description="Electron transfer via tryptophanyl radical" evidence="6">
    <location>
        <position position="383"/>
    </location>
</feature>
<dbReference type="Proteomes" id="UP001314263">
    <property type="component" value="Unassembled WGS sequence"/>
</dbReference>
<dbReference type="PROSITE" id="PS00394">
    <property type="entry name" value="DNA_PHOTOLYASES_1_1"/>
    <property type="match status" value="1"/>
</dbReference>
<dbReference type="InterPro" id="IPR005101">
    <property type="entry name" value="Cryptochr/Photolyase_FAD-bd"/>
</dbReference>
<feature type="domain" description="Photolyase/cryptochrome alpha/beta" evidence="9">
    <location>
        <begin position="48"/>
        <end position="186"/>
    </location>
</feature>
<evidence type="ECO:0000256" key="7">
    <source>
        <dbReference type="RuleBase" id="RU367151"/>
    </source>
</evidence>
<dbReference type="Gene3D" id="3.40.50.620">
    <property type="entry name" value="HUPs"/>
    <property type="match status" value="1"/>
</dbReference>
<dbReference type="InterPro" id="IPR018394">
    <property type="entry name" value="DNA_photolyase_1_CS_C"/>
</dbReference>
<dbReference type="Pfam" id="PF03441">
    <property type="entry name" value="FAD_binding_7"/>
    <property type="match status" value="1"/>
</dbReference>
<feature type="binding site" evidence="5">
    <location>
        <begin position="352"/>
        <end position="359"/>
    </location>
    <ligand>
        <name>FAD</name>
        <dbReference type="ChEBI" id="CHEBI:57692"/>
    </ligand>
</feature>
<feature type="binding site" evidence="5">
    <location>
        <begin position="312"/>
        <end position="316"/>
    </location>
    <ligand>
        <name>FAD</name>
        <dbReference type="ChEBI" id="CHEBI:57692"/>
    </ligand>
</feature>
<protein>
    <recommendedName>
        <fullName evidence="7">Cryptochrome DASH</fullName>
    </recommendedName>
</protein>
<feature type="site" description="Electron transfer via tryptophanyl radical" evidence="6">
    <location>
        <position position="459"/>
    </location>
</feature>
<comment type="function">
    <text evidence="7">May have a photoreceptor function.</text>
</comment>
<feature type="binding site" evidence="5">
    <location>
        <position position="299"/>
    </location>
    <ligand>
        <name>FAD</name>
        <dbReference type="ChEBI" id="CHEBI:57692"/>
    </ligand>
</feature>
<reference evidence="10 11" key="1">
    <citation type="submission" date="2023-10" db="EMBL/GenBank/DDBJ databases">
        <authorList>
            <person name="Maclean D."/>
            <person name="Macfadyen A."/>
        </authorList>
    </citation>
    <scope>NUCLEOTIDE SEQUENCE [LARGE SCALE GENOMIC DNA]</scope>
</reference>
<feature type="compositionally biased region" description="Basic residues" evidence="8">
    <location>
        <begin position="550"/>
        <end position="560"/>
    </location>
</feature>
<evidence type="ECO:0000313" key="10">
    <source>
        <dbReference type="EMBL" id="CAK0780179.1"/>
    </source>
</evidence>
<evidence type="ECO:0000256" key="3">
    <source>
        <dbReference type="ARBA" id="ARBA00022827"/>
    </source>
</evidence>
<dbReference type="SUPFAM" id="SSF52425">
    <property type="entry name" value="Cryptochrome/photolyase, N-terminal domain"/>
    <property type="match status" value="1"/>
</dbReference>
<gene>
    <name evidence="10" type="ORF">CVIRNUC_004959</name>
</gene>
<dbReference type="Gene3D" id="1.25.40.80">
    <property type="match status" value="1"/>
</dbReference>
<accession>A0AAV1I4I6</accession>
<comment type="cofactor">
    <cofactor evidence="5 7">
        <name>FAD</name>
        <dbReference type="ChEBI" id="CHEBI:57692"/>
    </cofactor>
    <text evidence="5 7">Binds 1 FAD per subunit.</text>
</comment>
<feature type="region of interest" description="Disordered" evidence="8">
    <location>
        <begin position="216"/>
        <end position="270"/>
    </location>
</feature>
<dbReference type="AlphaFoldDB" id="A0AAV1I4I6"/>
<evidence type="ECO:0000313" key="11">
    <source>
        <dbReference type="Proteomes" id="UP001314263"/>
    </source>
</evidence>
<dbReference type="PANTHER" id="PTHR11455">
    <property type="entry name" value="CRYPTOCHROME"/>
    <property type="match status" value="1"/>
</dbReference>
<evidence type="ECO:0000256" key="2">
    <source>
        <dbReference type="ARBA" id="ARBA00022630"/>
    </source>
</evidence>
<dbReference type="PRINTS" id="PR00147">
    <property type="entry name" value="DNAPHOTLYASE"/>
</dbReference>
<keyword evidence="2 5" id="KW-0285">Flavoprotein</keyword>
<proteinExistence type="inferred from homology"/>
<name>A0AAV1I4I6_9CHLO</name>
<feature type="region of interest" description="Disordered" evidence="8">
    <location>
        <begin position="523"/>
        <end position="591"/>
    </location>
</feature>
<dbReference type="GO" id="GO:0003677">
    <property type="term" value="F:DNA binding"/>
    <property type="evidence" value="ECO:0007669"/>
    <property type="project" value="TreeGrafter"/>
</dbReference>
<feature type="site" description="Electron transfer via tryptophanyl radical" evidence="6">
    <location>
        <position position="436"/>
    </location>
</feature>
<evidence type="ECO:0000256" key="4">
    <source>
        <dbReference type="ARBA" id="ARBA00022991"/>
    </source>
</evidence>
<dbReference type="InterPro" id="IPR006050">
    <property type="entry name" value="DNA_photolyase_N"/>
</dbReference>
<keyword evidence="3 5" id="KW-0274">FAD</keyword>
<dbReference type="PROSITE" id="PS51645">
    <property type="entry name" value="PHR_CRY_ALPHA_BETA"/>
    <property type="match status" value="1"/>
</dbReference>
<sequence length="591" mass="66748">MIRSSIRLHLLVAISPGLKRVPVGPFVLRQKPTKRHFSAISATMGVDQRLVLWFRNDLRLTDNAALQTAASMIRDNQAAEVVPLYCFDPRQYITTPHGNPKTGGFRAQFLLESVQDLKQSLRHIGSDLMVCMGTPEEAVQGLMQEGVRTTVIAHAEITKEELDVEKGVKRALGDKGRLHLVWGNTLYEKDELPLQPDMSDLSDVFTPFRNKVEQKCQIPRPAPKPQQGALPLPSSLDKSSLDRQPSRVEDLNSLVPEGAPKLSTPSPDPNAAIAFKGGETAALQRLKHYLWDTGCISDYFNTRNGMLGPDYSTKFSPWLAHGCISPRTIHHETKRYEEQHGSNKSTYWVTFELIWRDFFRFFTLKHGSRIFYKHGVSGKRMPWSHDEQAFERWRLGKTGMPLVDANMRELKQTGFMSNRGRQNVASFLTLDLGLDWRKGADWFESVLVDYDVCSNWGNWVAAAGLTGGRVNHFNITKQSKDYDERGEYIKTWVPELAQIPAPSVFEPWRLSREDQQKYGVQIGVDYPEPPKSRYNTEGFGRDDNRDGGRRGRGGHGRGRAGRSGGGKHGNYSRHGGANKHKKTASEFERFG</sequence>
<dbReference type="GO" id="GO:0003904">
    <property type="term" value="F:deoxyribodipyrimidine photo-lyase activity"/>
    <property type="evidence" value="ECO:0007669"/>
    <property type="project" value="TreeGrafter"/>
</dbReference>
<comment type="caution">
    <text evidence="10">The sequence shown here is derived from an EMBL/GenBank/DDBJ whole genome shotgun (WGS) entry which is preliminary data.</text>
</comment>
<keyword evidence="4 7" id="KW-0157">Chromophore</keyword>
<comment type="cofactor">
    <cofactor evidence="7">
        <name>(6R)-5,10-methylene-5,6,7,8-tetrahydrofolate</name>
        <dbReference type="ChEBI" id="CHEBI:15636"/>
    </cofactor>
    <text evidence="7">Binds 1 5,10-methenyltetrahydrofolate (MTHF) per subunit.</text>
</comment>
<dbReference type="GO" id="GO:0071949">
    <property type="term" value="F:FAD binding"/>
    <property type="evidence" value="ECO:0007669"/>
    <property type="project" value="TreeGrafter"/>
</dbReference>
<organism evidence="10 11">
    <name type="scientific">Coccomyxa viridis</name>
    <dbReference type="NCBI Taxonomy" id="1274662"/>
    <lineage>
        <taxon>Eukaryota</taxon>
        <taxon>Viridiplantae</taxon>
        <taxon>Chlorophyta</taxon>
        <taxon>core chlorophytes</taxon>
        <taxon>Trebouxiophyceae</taxon>
        <taxon>Trebouxiophyceae incertae sedis</taxon>
        <taxon>Coccomyxaceae</taxon>
        <taxon>Coccomyxa</taxon>
    </lineage>
</organism>
<feature type="binding site" evidence="5">
    <location>
        <begin position="449"/>
        <end position="451"/>
    </location>
    <ligand>
        <name>FAD</name>
        <dbReference type="ChEBI" id="CHEBI:57692"/>
    </ligand>
</feature>
<keyword evidence="11" id="KW-1185">Reference proteome</keyword>
<evidence type="ECO:0000256" key="5">
    <source>
        <dbReference type="PIRSR" id="PIRSR602081-1"/>
    </source>
</evidence>
<dbReference type="InterPro" id="IPR002081">
    <property type="entry name" value="Cryptochrome/DNA_photolyase_1"/>
</dbReference>
<dbReference type="InterPro" id="IPR014729">
    <property type="entry name" value="Rossmann-like_a/b/a_fold"/>
</dbReference>
<dbReference type="Pfam" id="PF00875">
    <property type="entry name" value="DNA_photolyase"/>
    <property type="match status" value="1"/>
</dbReference>
<dbReference type="InterPro" id="IPR036134">
    <property type="entry name" value="Crypto/Photolyase_FAD-like_sf"/>
</dbReference>
<dbReference type="PANTHER" id="PTHR11455:SF22">
    <property type="entry name" value="CRYPTOCHROME DASH"/>
    <property type="match status" value="1"/>
</dbReference>
<evidence type="ECO:0000256" key="8">
    <source>
        <dbReference type="SAM" id="MobiDB-lite"/>
    </source>
</evidence>
<comment type="similarity">
    <text evidence="1 7">Belongs to the DNA photolyase class-1 family.</text>
</comment>
<evidence type="ECO:0000256" key="6">
    <source>
        <dbReference type="PIRSR" id="PIRSR602081-2"/>
    </source>
</evidence>
<evidence type="ECO:0000259" key="9">
    <source>
        <dbReference type="PROSITE" id="PS51645"/>
    </source>
</evidence>
<feature type="compositionally biased region" description="Basic and acidic residues" evidence="8">
    <location>
        <begin position="239"/>
        <end position="250"/>
    </location>
</feature>
<dbReference type="EMBL" id="CAUYUE010000006">
    <property type="protein sequence ID" value="CAK0780179.1"/>
    <property type="molecule type" value="Genomic_DNA"/>
</dbReference>
<feature type="compositionally biased region" description="Basic and acidic residues" evidence="8">
    <location>
        <begin position="539"/>
        <end position="549"/>
    </location>
</feature>
<dbReference type="GO" id="GO:0000719">
    <property type="term" value="P:photoreactive repair"/>
    <property type="evidence" value="ECO:0007669"/>
    <property type="project" value="TreeGrafter"/>
</dbReference>